<dbReference type="AlphaFoldDB" id="A0A381QM99"/>
<dbReference type="GO" id="GO:0016740">
    <property type="term" value="F:transferase activity"/>
    <property type="evidence" value="ECO:0007669"/>
    <property type="project" value="UniProtKB-KW"/>
</dbReference>
<keyword evidence="2" id="KW-0808">Transferase</keyword>
<evidence type="ECO:0000256" key="4">
    <source>
        <dbReference type="ARBA" id="ARBA00022984"/>
    </source>
</evidence>
<dbReference type="SUPFAM" id="SSF141523">
    <property type="entry name" value="L,D-transpeptidase catalytic domain-like"/>
    <property type="match status" value="1"/>
</dbReference>
<dbReference type="PANTHER" id="PTHR36699:SF1">
    <property type="entry name" value="L,D-TRANSPEPTIDASE YAFK-RELATED"/>
    <property type="match status" value="1"/>
</dbReference>
<dbReference type="UniPathway" id="UPA00219"/>
<keyword evidence="3" id="KW-0133">Cell shape</keyword>
<evidence type="ECO:0000313" key="7">
    <source>
        <dbReference type="EMBL" id="SUZ79579.1"/>
    </source>
</evidence>
<proteinExistence type="predicted"/>
<dbReference type="GO" id="GO:0008360">
    <property type="term" value="P:regulation of cell shape"/>
    <property type="evidence" value="ECO:0007669"/>
    <property type="project" value="UniProtKB-KW"/>
</dbReference>
<sequence length="327" mass="37602">MNVLSSSGKLIIFLAVLFLSIFSLHAGELRPSGLIFNDYHGSTVVVVDKSACRLMVYKFQESWKMDQVFPCTTGKVEGDKFREGDFKTPIGIYWLNQAWAGWELAQYYGNEANVYGTGAFEVSYPNYYDQVVERKDGNGIWIHGTIKGNPIPTRGCVSVSNNNFLELTRSVELGDTPVIIEEKVTFSPSEEIDREQQILLGTIESWRRAWEENVTENYLSYYSDNFLTEKWNASTWREHKLNVNSQNERRRILINDLSVLKSKNIYHIRFVQTYTSSTLNDVGFKHLFLVKEQDGLKIVSENWTPLKQFLASPAFQYAYKEAAQNSM</sequence>
<dbReference type="GO" id="GO:0009252">
    <property type="term" value="P:peptidoglycan biosynthetic process"/>
    <property type="evidence" value="ECO:0007669"/>
    <property type="project" value="UniProtKB-UniPathway"/>
</dbReference>
<comment type="pathway">
    <text evidence="1">Cell wall biogenesis; peptidoglycan biosynthesis.</text>
</comment>
<evidence type="ECO:0000256" key="5">
    <source>
        <dbReference type="ARBA" id="ARBA00023316"/>
    </source>
</evidence>
<dbReference type="PANTHER" id="PTHR36699">
    <property type="entry name" value="LD-TRANSPEPTIDASE"/>
    <property type="match status" value="1"/>
</dbReference>
<evidence type="ECO:0000256" key="1">
    <source>
        <dbReference type="ARBA" id="ARBA00004752"/>
    </source>
</evidence>
<dbReference type="SUPFAM" id="SSF54427">
    <property type="entry name" value="NTF2-like"/>
    <property type="match status" value="1"/>
</dbReference>
<dbReference type="PROSITE" id="PS52029">
    <property type="entry name" value="LD_TPASE"/>
    <property type="match status" value="1"/>
</dbReference>
<protein>
    <recommendedName>
        <fullName evidence="6">L,D-TPase catalytic domain-containing protein</fullName>
    </recommendedName>
</protein>
<dbReference type="Pfam" id="PF24125">
    <property type="entry name" value="Cds6_C"/>
    <property type="match status" value="1"/>
</dbReference>
<dbReference type="InterPro" id="IPR056203">
    <property type="entry name" value="Cds6_C"/>
</dbReference>
<dbReference type="CDD" id="cd16913">
    <property type="entry name" value="YkuD_like"/>
    <property type="match status" value="1"/>
</dbReference>
<name>A0A381QM99_9ZZZZ</name>
<evidence type="ECO:0000259" key="6">
    <source>
        <dbReference type="PROSITE" id="PS52029"/>
    </source>
</evidence>
<dbReference type="InterPro" id="IPR032710">
    <property type="entry name" value="NTF2-like_dom_sf"/>
</dbReference>
<dbReference type="GO" id="GO:0071555">
    <property type="term" value="P:cell wall organization"/>
    <property type="evidence" value="ECO:0007669"/>
    <property type="project" value="UniProtKB-KW"/>
</dbReference>
<dbReference type="EMBL" id="UINC01001393">
    <property type="protein sequence ID" value="SUZ79579.1"/>
    <property type="molecule type" value="Genomic_DNA"/>
</dbReference>
<dbReference type="InterPro" id="IPR005490">
    <property type="entry name" value="LD_TPept_cat_dom"/>
</dbReference>
<dbReference type="Pfam" id="PF03734">
    <property type="entry name" value="YkuD"/>
    <property type="match status" value="1"/>
</dbReference>
<reference evidence="7" key="1">
    <citation type="submission" date="2018-05" db="EMBL/GenBank/DDBJ databases">
        <authorList>
            <person name="Lanie J.A."/>
            <person name="Ng W.-L."/>
            <person name="Kazmierczak K.M."/>
            <person name="Andrzejewski T.M."/>
            <person name="Davidsen T.M."/>
            <person name="Wayne K.J."/>
            <person name="Tettelin H."/>
            <person name="Glass J.I."/>
            <person name="Rusch D."/>
            <person name="Podicherti R."/>
            <person name="Tsui H.-C.T."/>
            <person name="Winkler M.E."/>
        </authorList>
    </citation>
    <scope>NUCLEOTIDE SEQUENCE</scope>
</reference>
<dbReference type="InterPro" id="IPR038063">
    <property type="entry name" value="Transpep_catalytic_dom"/>
</dbReference>
<accession>A0A381QM99</accession>
<evidence type="ECO:0000256" key="3">
    <source>
        <dbReference type="ARBA" id="ARBA00022960"/>
    </source>
</evidence>
<gene>
    <name evidence="7" type="ORF">METZ01_LOCUS32433</name>
</gene>
<feature type="domain" description="L,D-TPase catalytic" evidence="6">
    <location>
        <begin position="43"/>
        <end position="181"/>
    </location>
</feature>
<organism evidence="7">
    <name type="scientific">marine metagenome</name>
    <dbReference type="NCBI Taxonomy" id="408172"/>
    <lineage>
        <taxon>unclassified sequences</taxon>
        <taxon>metagenomes</taxon>
        <taxon>ecological metagenomes</taxon>
    </lineage>
</organism>
<evidence type="ECO:0000256" key="2">
    <source>
        <dbReference type="ARBA" id="ARBA00022679"/>
    </source>
</evidence>
<keyword evidence="4" id="KW-0573">Peptidoglycan synthesis</keyword>
<keyword evidence="5" id="KW-0961">Cell wall biogenesis/degradation</keyword>
<dbReference type="Gene3D" id="2.40.440.10">
    <property type="entry name" value="L,D-transpeptidase catalytic domain-like"/>
    <property type="match status" value="1"/>
</dbReference>